<evidence type="ECO:0000259" key="7">
    <source>
        <dbReference type="PROSITE" id="PS50156"/>
    </source>
</evidence>
<name>A0A8J2XVP0_9BACT</name>
<accession>A0A8J2XVP0</accession>
<reference evidence="8" key="1">
    <citation type="journal article" date="2014" name="Int. J. Syst. Evol. Microbiol.">
        <title>Complete genome sequence of Corynebacterium casei LMG S-19264T (=DSM 44701T), isolated from a smear-ripened cheese.</title>
        <authorList>
            <consortium name="US DOE Joint Genome Institute (JGI-PGF)"/>
            <person name="Walter F."/>
            <person name="Albersmeier A."/>
            <person name="Kalinowski J."/>
            <person name="Ruckert C."/>
        </authorList>
    </citation>
    <scope>NUCLEOTIDE SEQUENCE</scope>
    <source>
        <strain evidence="8">CGMCC 1.15448</strain>
    </source>
</reference>
<dbReference type="PROSITE" id="PS50156">
    <property type="entry name" value="SSD"/>
    <property type="match status" value="2"/>
</dbReference>
<dbReference type="InterPro" id="IPR004869">
    <property type="entry name" value="MMPL_dom"/>
</dbReference>
<dbReference type="RefSeq" id="WP_188935306.1">
    <property type="nucleotide sequence ID" value="NZ_BMJC01000004.1"/>
</dbReference>
<reference evidence="8" key="2">
    <citation type="submission" date="2020-09" db="EMBL/GenBank/DDBJ databases">
        <authorList>
            <person name="Sun Q."/>
            <person name="Zhou Y."/>
        </authorList>
    </citation>
    <scope>NUCLEOTIDE SEQUENCE</scope>
    <source>
        <strain evidence="8">CGMCC 1.15448</strain>
    </source>
</reference>
<feature type="transmembrane region" description="Helical" evidence="6">
    <location>
        <begin position="220"/>
        <end position="238"/>
    </location>
</feature>
<feature type="transmembrane region" description="Helical" evidence="6">
    <location>
        <begin position="348"/>
        <end position="371"/>
    </location>
</feature>
<feature type="transmembrane region" description="Helical" evidence="6">
    <location>
        <begin position="12"/>
        <end position="29"/>
    </location>
</feature>
<feature type="domain" description="SSD" evidence="7">
    <location>
        <begin position="661"/>
        <end position="785"/>
    </location>
</feature>
<dbReference type="SUPFAM" id="SSF82866">
    <property type="entry name" value="Multidrug efflux transporter AcrB transmembrane domain"/>
    <property type="match status" value="2"/>
</dbReference>
<sequence>MWESIARLVLKFRLVWLVVLLSVTGYMAFRASRVKLSYDFNSAIPTDNPKYKEYQEFRKTFGEDGNLLVVGVQTDKLFQLPVFTDYIGLTEALKRVAGVDDVLGVSSAVNLVKDTVAEKLKAVPIFPAHPTSQAQIDSGKAVLLDLPFYQGLLYNKQTSTWLTAVHVNKDVMNSSRRVATINAITGLVDSFGIRNGLDMHYSGLPLLRTRMAAKVKTETSWFLLGSLVMMSLILFLFFRSVSTMLLSLAVVGIGVVFSFGTLDLLGYKITLLNALTPTLVVVIGIPNCIYFMNKFHTAYRDTGDKQKALILMIGRMGVVTFFCNLTAAIGFGVFALTRSSILNEFGVVAGINIMLLFFISIILIPAVLSYLPAPKPKHMLYLQNRWLAAVLKRLEIWTLHHRRIIYAVTVLIVAVSVAGMFRLRSEGFIVDDLPQKDKLYTDLKFFEKNFKGVMPLEIVIDTKRRKGLRAGMAKTLDSIDQLSAYIGAQPEMARPLSLVEGLKFVRQAYYGADSSGYLVPNQMDLSFIVSYLGLGEKASAAGGSGSVGNGGSHEVRSGANTNSLTKLLWSFVDSNQQKLRVSVQMADIGSKRLPAVLGDLEKRAHTLFDTARYRVTFTGTSVTYLEGSSFIIRGLKDSIQWAFVLIAACMLFLFRSLRILLCSLVPNVIPLLITAGIMGWAGVRLRPSTVIVFSIALGIAIDITIRFLVNYKQDSMGKKPEDAVIDTINTTGISILYTSLVLTAGFVIFCFSDFGGILALGWLTSLTLVIATVTNLVFLPVLLLGLIKGRAKPALDIDKAVLDGKHDQTDAGAHL</sequence>
<dbReference type="GO" id="GO:0005886">
    <property type="term" value="C:plasma membrane"/>
    <property type="evidence" value="ECO:0007669"/>
    <property type="project" value="UniProtKB-SubCell"/>
</dbReference>
<feature type="transmembrane region" description="Helical" evidence="6">
    <location>
        <begin position="244"/>
        <end position="265"/>
    </location>
</feature>
<proteinExistence type="predicted"/>
<keyword evidence="4 6" id="KW-1133">Transmembrane helix</keyword>
<dbReference type="InterPro" id="IPR000731">
    <property type="entry name" value="SSD"/>
</dbReference>
<keyword evidence="2" id="KW-1003">Cell membrane</keyword>
<gene>
    <name evidence="8" type="ORF">GCM10011511_41470</name>
</gene>
<feature type="transmembrane region" description="Helical" evidence="6">
    <location>
        <begin position="735"/>
        <end position="760"/>
    </location>
</feature>
<feature type="transmembrane region" description="Helical" evidence="6">
    <location>
        <begin position="766"/>
        <end position="787"/>
    </location>
</feature>
<keyword evidence="3 6" id="KW-0812">Transmembrane</keyword>
<evidence type="ECO:0000256" key="4">
    <source>
        <dbReference type="ARBA" id="ARBA00022989"/>
    </source>
</evidence>
<dbReference type="InterPro" id="IPR050545">
    <property type="entry name" value="Mycobact_MmpL"/>
</dbReference>
<evidence type="ECO:0000313" key="9">
    <source>
        <dbReference type="Proteomes" id="UP000607559"/>
    </source>
</evidence>
<feature type="transmembrane region" description="Helical" evidence="6">
    <location>
        <begin position="664"/>
        <end position="683"/>
    </location>
</feature>
<evidence type="ECO:0000256" key="6">
    <source>
        <dbReference type="SAM" id="Phobius"/>
    </source>
</evidence>
<evidence type="ECO:0000313" key="8">
    <source>
        <dbReference type="EMBL" id="GGB13486.1"/>
    </source>
</evidence>
<feature type="domain" description="SSD" evidence="7">
    <location>
        <begin position="245"/>
        <end position="370"/>
    </location>
</feature>
<dbReference type="PANTHER" id="PTHR33406">
    <property type="entry name" value="MEMBRANE PROTEIN MJ1562-RELATED"/>
    <property type="match status" value="1"/>
</dbReference>
<evidence type="ECO:0000256" key="5">
    <source>
        <dbReference type="ARBA" id="ARBA00023136"/>
    </source>
</evidence>
<protein>
    <submittedName>
        <fullName evidence="8">Transporter</fullName>
    </submittedName>
</protein>
<feature type="transmembrane region" description="Helical" evidence="6">
    <location>
        <begin position="312"/>
        <end position="336"/>
    </location>
</feature>
<feature type="transmembrane region" description="Helical" evidence="6">
    <location>
        <begin position="689"/>
        <end position="709"/>
    </location>
</feature>
<dbReference type="Pfam" id="PF03176">
    <property type="entry name" value="MMPL"/>
    <property type="match status" value="2"/>
</dbReference>
<evidence type="ECO:0000256" key="1">
    <source>
        <dbReference type="ARBA" id="ARBA00004651"/>
    </source>
</evidence>
<keyword evidence="9" id="KW-1185">Reference proteome</keyword>
<keyword evidence="5 6" id="KW-0472">Membrane</keyword>
<feature type="transmembrane region" description="Helical" evidence="6">
    <location>
        <begin position="404"/>
        <end position="423"/>
    </location>
</feature>
<organism evidence="8 9">
    <name type="scientific">Puia dinghuensis</name>
    <dbReference type="NCBI Taxonomy" id="1792502"/>
    <lineage>
        <taxon>Bacteria</taxon>
        <taxon>Pseudomonadati</taxon>
        <taxon>Bacteroidota</taxon>
        <taxon>Chitinophagia</taxon>
        <taxon>Chitinophagales</taxon>
        <taxon>Chitinophagaceae</taxon>
        <taxon>Puia</taxon>
    </lineage>
</organism>
<dbReference type="PANTHER" id="PTHR33406:SF12">
    <property type="entry name" value="BLR2997 PROTEIN"/>
    <property type="match status" value="1"/>
</dbReference>
<comment type="caution">
    <text evidence="8">The sequence shown here is derived from an EMBL/GenBank/DDBJ whole genome shotgun (WGS) entry which is preliminary data.</text>
</comment>
<dbReference type="Gene3D" id="1.20.1640.10">
    <property type="entry name" value="Multidrug efflux transporter AcrB transmembrane domain"/>
    <property type="match status" value="2"/>
</dbReference>
<dbReference type="Proteomes" id="UP000607559">
    <property type="component" value="Unassembled WGS sequence"/>
</dbReference>
<feature type="transmembrane region" description="Helical" evidence="6">
    <location>
        <begin position="638"/>
        <end position="657"/>
    </location>
</feature>
<feature type="transmembrane region" description="Helical" evidence="6">
    <location>
        <begin position="272"/>
        <end position="292"/>
    </location>
</feature>
<comment type="subcellular location">
    <subcellularLocation>
        <location evidence="1">Cell membrane</location>
        <topology evidence="1">Multi-pass membrane protein</topology>
    </subcellularLocation>
</comment>
<evidence type="ECO:0000256" key="3">
    <source>
        <dbReference type="ARBA" id="ARBA00022692"/>
    </source>
</evidence>
<dbReference type="EMBL" id="BMJC01000004">
    <property type="protein sequence ID" value="GGB13486.1"/>
    <property type="molecule type" value="Genomic_DNA"/>
</dbReference>
<evidence type="ECO:0000256" key="2">
    <source>
        <dbReference type="ARBA" id="ARBA00022475"/>
    </source>
</evidence>
<dbReference type="AlphaFoldDB" id="A0A8J2XVP0"/>